<comment type="similarity">
    <text evidence="2 7">Belongs to the zinc-containing alcohol dehydrogenase family.</text>
</comment>
<evidence type="ECO:0000256" key="5">
    <source>
        <dbReference type="ARBA" id="ARBA00022833"/>
    </source>
</evidence>
<dbReference type="Proteomes" id="UP000065495">
    <property type="component" value="Chromosome 5"/>
</dbReference>
<comment type="subunit">
    <text evidence="3">Homotetramer.</text>
</comment>
<dbReference type="SMART" id="SM00829">
    <property type="entry name" value="PKS_ER"/>
    <property type="match status" value="1"/>
</dbReference>
<dbReference type="InterPro" id="IPR002328">
    <property type="entry name" value="ADH_Zn_CS"/>
</dbReference>
<dbReference type="InterPro" id="IPR013154">
    <property type="entry name" value="ADH-like_N"/>
</dbReference>
<dbReference type="Gene3D" id="3.40.50.720">
    <property type="entry name" value="NAD(P)-binding Rossmann-like Domain"/>
    <property type="match status" value="1"/>
</dbReference>
<name>W0TB60_KLUMD</name>
<dbReference type="GO" id="GO:0005737">
    <property type="term" value="C:cytoplasm"/>
    <property type="evidence" value="ECO:0007669"/>
    <property type="project" value="TreeGrafter"/>
</dbReference>
<dbReference type="GeneID" id="34716633"/>
<feature type="domain" description="Enoyl reductase (ER)" evidence="8">
    <location>
        <begin position="75"/>
        <end position="440"/>
    </location>
</feature>
<protein>
    <submittedName>
        <fullName evidence="9">(2R,3R)-2,3-butanediol dehydrogenase</fullName>
    </submittedName>
</protein>
<evidence type="ECO:0000256" key="2">
    <source>
        <dbReference type="ARBA" id="ARBA00008072"/>
    </source>
</evidence>
<dbReference type="GO" id="GO:0000721">
    <property type="term" value="F:(R,R)-butanediol dehydrogenase activity"/>
    <property type="evidence" value="ECO:0007669"/>
    <property type="project" value="TreeGrafter"/>
</dbReference>
<evidence type="ECO:0000256" key="1">
    <source>
        <dbReference type="ARBA" id="ARBA00001947"/>
    </source>
</evidence>
<dbReference type="AlphaFoldDB" id="W0TB60"/>
<dbReference type="KEGG" id="kmx:KLMA_50016"/>
<dbReference type="PROSITE" id="PS00059">
    <property type="entry name" value="ADH_ZINC"/>
    <property type="match status" value="1"/>
</dbReference>
<dbReference type="GO" id="GO:0034079">
    <property type="term" value="P:butanediol biosynthetic process"/>
    <property type="evidence" value="ECO:0007669"/>
    <property type="project" value="TreeGrafter"/>
</dbReference>
<evidence type="ECO:0000313" key="10">
    <source>
        <dbReference type="Proteomes" id="UP000065495"/>
    </source>
</evidence>
<evidence type="ECO:0000313" key="9">
    <source>
        <dbReference type="EMBL" id="BAO40670.1"/>
    </source>
</evidence>
<keyword evidence="5 7" id="KW-0862">Zinc</keyword>
<dbReference type="Pfam" id="PF08240">
    <property type="entry name" value="ADH_N"/>
    <property type="match status" value="1"/>
</dbReference>
<dbReference type="VEuPathDB" id="FungiDB:KLMA_50016"/>
<evidence type="ECO:0000256" key="7">
    <source>
        <dbReference type="RuleBase" id="RU361277"/>
    </source>
</evidence>
<dbReference type="Pfam" id="PF00107">
    <property type="entry name" value="ADH_zinc_N"/>
    <property type="match status" value="1"/>
</dbReference>
<dbReference type="RefSeq" id="XP_022676490.1">
    <property type="nucleotide sequence ID" value="XM_022819980.1"/>
</dbReference>
<keyword evidence="4 7" id="KW-0479">Metal-binding</keyword>
<dbReference type="Gene3D" id="3.90.180.10">
    <property type="entry name" value="Medium-chain alcohol dehydrogenases, catalytic domain"/>
    <property type="match status" value="1"/>
</dbReference>
<dbReference type="CDD" id="cd08233">
    <property type="entry name" value="butanediol_DH_like"/>
    <property type="match status" value="1"/>
</dbReference>
<evidence type="ECO:0000256" key="3">
    <source>
        <dbReference type="ARBA" id="ARBA00011881"/>
    </source>
</evidence>
<accession>W0TB60</accession>
<proteinExistence type="inferred from homology"/>
<dbReference type="SUPFAM" id="SSF50129">
    <property type="entry name" value="GroES-like"/>
    <property type="match status" value="1"/>
</dbReference>
<sequence length="451" mass="49173">MELKAWGGGGGIGVMPSIVYKKMYVGNVTKQGTWFLEEYPYVLELVRTQLHFCVYISIECSSNNLVIMRALAYFGKKDIKFTNDLKEPTIGVDDEVEINVAWCGICGSDLHEYLDGPIFFPEDGKTHDVSGLGLPQAMGHEMSGIVSKVGSKVKNVKPGDRVVVEATGSCLDHYRWEGSAHAKDGNCAACSRGYYNCCAHLGFMGLGVHSGGFAEKVVISERHIVKIPDSLPLDVAALVEPISVSWHAVRISHLQEGQSALVLGAGPIGLATILALQGHGASKIVVSEPAEIRRRQAAKLGVETFNPMEHGDDAVEILKKMAPGGEGFDFAYDCSGVKATFDTGVHAVTFRGMYVNIAIWGHKPIDFRPMDVTLQEKFITGSMCYTVEDFKAVVAAFADGRIEVDKARHLITGKQKIEDGFEKGFDELMNHKEKNIKILLTPNNHGELNAN</sequence>
<dbReference type="PANTHER" id="PTHR43161">
    <property type="entry name" value="SORBITOL DEHYDROGENASE"/>
    <property type="match status" value="1"/>
</dbReference>
<dbReference type="OrthoDB" id="5363962at2759"/>
<comment type="cofactor">
    <cofactor evidence="1 7">
        <name>Zn(2+)</name>
        <dbReference type="ChEBI" id="CHEBI:29105"/>
    </cofactor>
</comment>
<keyword evidence="6" id="KW-0560">Oxidoreductase</keyword>
<evidence type="ECO:0000256" key="6">
    <source>
        <dbReference type="ARBA" id="ARBA00023002"/>
    </source>
</evidence>
<dbReference type="SUPFAM" id="SSF51735">
    <property type="entry name" value="NAD(P)-binding Rossmann-fold domains"/>
    <property type="match status" value="1"/>
</dbReference>
<dbReference type="InterPro" id="IPR036291">
    <property type="entry name" value="NAD(P)-bd_dom_sf"/>
</dbReference>
<dbReference type="GO" id="GO:0008270">
    <property type="term" value="F:zinc ion binding"/>
    <property type="evidence" value="ECO:0007669"/>
    <property type="project" value="InterPro"/>
</dbReference>
<reference evidence="9 10" key="1">
    <citation type="journal article" date="2015" name="Biotechnol. Biofuels">
        <title>Genetic basis of the highly efficient yeast Kluyveromyces marxianus: complete genome sequence and transcriptome analyses.</title>
        <authorList>
            <person name="Lertwattanasakul N."/>
            <person name="Kosaka T."/>
            <person name="Hosoyama A."/>
            <person name="Suzuki Y."/>
            <person name="Rodrussamee N."/>
            <person name="Matsutani M."/>
            <person name="Murata M."/>
            <person name="Fujimoto N."/>
            <person name="Suprayogi"/>
            <person name="Tsuchikane K."/>
            <person name="Limtong S."/>
            <person name="Fujita N."/>
            <person name="Yamada M."/>
        </authorList>
    </citation>
    <scope>NUCLEOTIDE SEQUENCE [LARGE SCALE GENOMIC DNA]</scope>
    <source>
        <strain evidence="10">DMKU3-1042 / BCC 29191 / NBRC 104275</strain>
    </source>
</reference>
<dbReference type="EMBL" id="AP012217">
    <property type="protein sequence ID" value="BAO40670.1"/>
    <property type="molecule type" value="Genomic_DNA"/>
</dbReference>
<dbReference type="PANTHER" id="PTHR43161:SF23">
    <property type="entry name" value="(R,R)-BUTANEDIOL DEHYDROGENASE-RELATED"/>
    <property type="match status" value="1"/>
</dbReference>
<dbReference type="InterPro" id="IPR020843">
    <property type="entry name" value="ER"/>
</dbReference>
<gene>
    <name evidence="9" type="primary">BDH1</name>
    <name evidence="9" type="ORF">KLMA_50016</name>
</gene>
<evidence type="ECO:0000256" key="4">
    <source>
        <dbReference type="ARBA" id="ARBA00022723"/>
    </source>
</evidence>
<dbReference type="InterPro" id="IPR011032">
    <property type="entry name" value="GroES-like_sf"/>
</dbReference>
<organism evidence="9 10">
    <name type="scientific">Kluyveromyces marxianus (strain DMKU3-1042 / BCC 29191 / NBRC 104275)</name>
    <name type="common">Yeast</name>
    <name type="synonym">Candida kefyr</name>
    <dbReference type="NCBI Taxonomy" id="1003335"/>
    <lineage>
        <taxon>Eukaryota</taxon>
        <taxon>Fungi</taxon>
        <taxon>Dikarya</taxon>
        <taxon>Ascomycota</taxon>
        <taxon>Saccharomycotina</taxon>
        <taxon>Saccharomycetes</taxon>
        <taxon>Saccharomycetales</taxon>
        <taxon>Saccharomycetaceae</taxon>
        <taxon>Kluyveromyces</taxon>
    </lineage>
</organism>
<dbReference type="InterPro" id="IPR013149">
    <property type="entry name" value="ADH-like_C"/>
</dbReference>
<evidence type="ECO:0000259" key="8">
    <source>
        <dbReference type="SMART" id="SM00829"/>
    </source>
</evidence>